<dbReference type="PROSITE" id="PS51186">
    <property type="entry name" value="GNAT"/>
    <property type="match status" value="1"/>
</dbReference>
<dbReference type="InterPro" id="IPR016181">
    <property type="entry name" value="Acyl_CoA_acyltransferase"/>
</dbReference>
<feature type="domain" description="N-acetyltransferase" evidence="1">
    <location>
        <begin position="8"/>
        <end position="159"/>
    </location>
</feature>
<proteinExistence type="predicted"/>
<dbReference type="PANTHER" id="PTHR37817">
    <property type="entry name" value="N-ACETYLTRANSFERASE EIS"/>
    <property type="match status" value="1"/>
</dbReference>
<dbReference type="SUPFAM" id="SSF55729">
    <property type="entry name" value="Acyl-CoA N-acyltransferases (Nat)"/>
    <property type="match status" value="1"/>
</dbReference>
<dbReference type="Pfam" id="PF13527">
    <property type="entry name" value="Acetyltransf_9"/>
    <property type="match status" value="1"/>
</dbReference>
<gene>
    <name evidence="2" type="ORF">PhCBS80983_g05105</name>
</gene>
<comment type="caution">
    <text evidence="2">The sequence shown here is derived from an EMBL/GenBank/DDBJ whole genome shotgun (WGS) entry which is preliminary data.</text>
</comment>
<reference evidence="2 3" key="1">
    <citation type="journal article" date="2019" name="Sci. Rep.">
        <title>Comparative genomics of chytrid fungi reveal insights into the obligate biotrophic and pathogenic lifestyle of Synchytrium endobioticum.</title>
        <authorList>
            <person name="van de Vossenberg B.T.L.H."/>
            <person name="Warris S."/>
            <person name="Nguyen H.D.T."/>
            <person name="van Gent-Pelzer M.P.E."/>
            <person name="Joly D.L."/>
            <person name="van de Geest H.C."/>
            <person name="Bonants P.J.M."/>
            <person name="Smith D.S."/>
            <person name="Levesque C.A."/>
            <person name="van der Lee T.A.J."/>
        </authorList>
    </citation>
    <scope>NUCLEOTIDE SEQUENCE [LARGE SCALE GENOMIC DNA]</scope>
    <source>
        <strain evidence="2 3">CBS 809.83</strain>
    </source>
</reference>
<evidence type="ECO:0000313" key="3">
    <source>
        <dbReference type="Proteomes" id="UP000318582"/>
    </source>
</evidence>
<dbReference type="InterPro" id="IPR000182">
    <property type="entry name" value="GNAT_dom"/>
</dbReference>
<evidence type="ECO:0000259" key="1">
    <source>
        <dbReference type="PROSITE" id="PS51186"/>
    </source>
</evidence>
<protein>
    <recommendedName>
        <fullName evidence="1">N-acetyltransferase domain-containing protein</fullName>
    </recommendedName>
</protein>
<dbReference type="Gene3D" id="3.40.630.30">
    <property type="match status" value="1"/>
</dbReference>
<keyword evidence="3" id="KW-1185">Reference proteome</keyword>
<name>A0A507DW27_9FUNG</name>
<dbReference type="GO" id="GO:0034069">
    <property type="term" value="F:aminoglycoside N-acetyltransferase activity"/>
    <property type="evidence" value="ECO:0007669"/>
    <property type="project" value="TreeGrafter"/>
</dbReference>
<accession>A0A507DW27</accession>
<sequence length="360" mass="40105">MSTPQPPYKIRSLHGSEVEAFLDHLSTVFGAVGAPRGLFSDHWYNNPHKSLDGVIVAVAGEDEQIVSSMQVYRRELKLQHGRYISIGAIGDVATHPAHRGKGLASHVMTRAETYMLANHLSLAVLHAAPLAVPLYEKLGYRILPMKMSVLHLPAQDPQDPPGWIRWSGAVDFENTDHVDVMTVLHQRLAPPGTFRRTAAYWNQWVRPKSNDTRWKIVKLLAQGQVNGRPAAAYLFLGFPLHEAKVTVFEFFCGFTSPNGIEEPFPPQHQESVLRHLIKSAFDLAATELKTQDVEVSIASSLLPTPCDIPSHVEVDKSWLFKWLGNCSAEGKDGQKTQIGVVEDLFHEIGPEYSFCKTDAF</sequence>
<dbReference type="PANTHER" id="PTHR37817:SF1">
    <property type="entry name" value="N-ACETYLTRANSFERASE EIS"/>
    <property type="match status" value="1"/>
</dbReference>
<dbReference type="EMBL" id="QEAQ01000099">
    <property type="protein sequence ID" value="TPX55691.1"/>
    <property type="molecule type" value="Genomic_DNA"/>
</dbReference>
<dbReference type="Proteomes" id="UP000318582">
    <property type="component" value="Unassembled WGS sequence"/>
</dbReference>
<dbReference type="GO" id="GO:0030649">
    <property type="term" value="P:aminoglycoside antibiotic catabolic process"/>
    <property type="evidence" value="ECO:0007669"/>
    <property type="project" value="TreeGrafter"/>
</dbReference>
<dbReference type="AlphaFoldDB" id="A0A507DW27"/>
<dbReference type="CDD" id="cd04301">
    <property type="entry name" value="NAT_SF"/>
    <property type="match status" value="1"/>
</dbReference>
<organism evidence="2 3">
    <name type="scientific">Powellomyces hirtus</name>
    <dbReference type="NCBI Taxonomy" id="109895"/>
    <lineage>
        <taxon>Eukaryota</taxon>
        <taxon>Fungi</taxon>
        <taxon>Fungi incertae sedis</taxon>
        <taxon>Chytridiomycota</taxon>
        <taxon>Chytridiomycota incertae sedis</taxon>
        <taxon>Chytridiomycetes</taxon>
        <taxon>Spizellomycetales</taxon>
        <taxon>Powellomycetaceae</taxon>
        <taxon>Powellomyces</taxon>
    </lineage>
</organism>
<dbReference type="InterPro" id="IPR051554">
    <property type="entry name" value="Acetyltransferase_Eis"/>
</dbReference>
<evidence type="ECO:0000313" key="2">
    <source>
        <dbReference type="EMBL" id="TPX55691.1"/>
    </source>
</evidence>